<keyword evidence="1" id="KW-1133">Transmembrane helix</keyword>
<dbReference type="KEGG" id="saqi:AXG55_01800"/>
<keyword evidence="3" id="KW-1185">Reference proteome</keyword>
<sequence length="202" mass="22940">MNYVALLLCIGFVLFIFQIIFFFSCLKWLKSGKLKRDKEFAILDAERAQLIEMQSVLTQEVREAKKLAGETLNKLMVIGSEAHAEWEDVTKKINSVLLEVDKHSEIILEANISNLNMRSMALEKIMKDAEILNENLYVSVKKAQKILKLFDSSVPADEIFKEIQTEKYAEAKKMLLDGTEASVVVKKLGMSMGEVLLLSSYL</sequence>
<protein>
    <recommendedName>
        <fullName evidence="4">DUF2802 domain-containing protein</fullName>
    </recommendedName>
</protein>
<dbReference type="AlphaFoldDB" id="A0A1L4CXQ1"/>
<organism evidence="2 3">
    <name type="scientific">Silvanigrella aquatica</name>
    <dbReference type="NCBI Taxonomy" id="1915309"/>
    <lineage>
        <taxon>Bacteria</taxon>
        <taxon>Pseudomonadati</taxon>
        <taxon>Bdellovibrionota</taxon>
        <taxon>Oligoflexia</taxon>
        <taxon>Silvanigrellales</taxon>
        <taxon>Silvanigrellaceae</taxon>
        <taxon>Silvanigrella</taxon>
    </lineage>
</organism>
<dbReference type="Proteomes" id="UP000184731">
    <property type="component" value="Chromosome"/>
</dbReference>
<keyword evidence="1" id="KW-0812">Transmembrane</keyword>
<evidence type="ECO:0000256" key="1">
    <source>
        <dbReference type="SAM" id="Phobius"/>
    </source>
</evidence>
<gene>
    <name evidence="2" type="ORF">AXG55_01800</name>
</gene>
<evidence type="ECO:0008006" key="4">
    <source>
        <dbReference type="Google" id="ProtNLM"/>
    </source>
</evidence>
<keyword evidence="1" id="KW-0472">Membrane</keyword>
<evidence type="ECO:0000313" key="3">
    <source>
        <dbReference type="Proteomes" id="UP000184731"/>
    </source>
</evidence>
<dbReference type="STRING" id="1915309.AXG55_01800"/>
<proteinExistence type="predicted"/>
<accession>A0A1L4CXQ1</accession>
<dbReference type="EMBL" id="CP017834">
    <property type="protein sequence ID" value="APJ02725.1"/>
    <property type="molecule type" value="Genomic_DNA"/>
</dbReference>
<name>A0A1L4CXQ1_9BACT</name>
<feature type="transmembrane region" description="Helical" evidence="1">
    <location>
        <begin position="6"/>
        <end position="29"/>
    </location>
</feature>
<evidence type="ECO:0000313" key="2">
    <source>
        <dbReference type="EMBL" id="APJ02725.1"/>
    </source>
</evidence>
<dbReference type="RefSeq" id="WP_148696437.1">
    <property type="nucleotide sequence ID" value="NZ_CP017834.1"/>
</dbReference>
<dbReference type="OrthoDB" id="5293380at2"/>
<reference evidence="2 3" key="1">
    <citation type="submission" date="2016-10" db="EMBL/GenBank/DDBJ databases">
        <title>Silvanigrella aquatica sp. nov., isolated from a freshwater lake located in the Black Forest, Germany, description of Silvanigrellaceae fam. nov., Silvanigrellales ord. nov., reclassification of the order Bdellovibrionales in the class Oligoflexia, reclassification of the families Bacteriovoracaceae and Halobacteriovoraceae in the new order Bacteriovoracales ord. nov., and reclassification of the family Pseudobacteriovoracaceae in the order Oligoflexiales.</title>
        <authorList>
            <person name="Hahn M.W."/>
            <person name="Schmidt J."/>
            <person name="Koll U."/>
            <person name="Rohde M."/>
            <person name="Verbag S."/>
            <person name="Pitt A."/>
            <person name="Nakai R."/>
            <person name="Naganuma T."/>
            <person name="Lang E."/>
        </authorList>
    </citation>
    <scope>NUCLEOTIDE SEQUENCE [LARGE SCALE GENOMIC DNA]</scope>
    <source>
        <strain evidence="2 3">MWH-Nonnen-W8red</strain>
    </source>
</reference>